<reference evidence="2" key="1">
    <citation type="journal article" date="2019" name="Environ. Microbiol.">
        <title>Fungal ecological strategies reflected in gene transcription - a case study of two litter decomposers.</title>
        <authorList>
            <person name="Barbi F."/>
            <person name="Kohler A."/>
            <person name="Barry K."/>
            <person name="Baskaran P."/>
            <person name="Daum C."/>
            <person name="Fauchery L."/>
            <person name="Ihrmark K."/>
            <person name="Kuo A."/>
            <person name="LaButti K."/>
            <person name="Lipzen A."/>
            <person name="Morin E."/>
            <person name="Grigoriev I.V."/>
            <person name="Henrissat B."/>
            <person name="Lindahl B."/>
            <person name="Martin F."/>
        </authorList>
    </citation>
    <scope>NUCLEOTIDE SEQUENCE</scope>
    <source>
        <strain evidence="2">JB14</strain>
    </source>
</reference>
<name>A0A6A4H4N6_9AGAR</name>
<keyword evidence="3" id="KW-1185">Reference proteome</keyword>
<dbReference type="EMBL" id="ML769598">
    <property type="protein sequence ID" value="KAE9392344.1"/>
    <property type="molecule type" value="Genomic_DNA"/>
</dbReference>
<sequence>MSTKPYSPIINFIVVSGTFISGINLGIKGFIVIEVVHFFVAFSVSFAVLELDETVSRLLHLDFIEQELEMYRCQTADNWIRTSGGTMAMECLRAPKADGS</sequence>
<keyword evidence="1" id="KW-1133">Transmembrane helix</keyword>
<dbReference type="AlphaFoldDB" id="A0A6A4H4N6"/>
<evidence type="ECO:0000313" key="2">
    <source>
        <dbReference type="EMBL" id="KAE9392344.1"/>
    </source>
</evidence>
<proteinExistence type="predicted"/>
<evidence type="ECO:0000256" key="1">
    <source>
        <dbReference type="SAM" id="Phobius"/>
    </source>
</evidence>
<evidence type="ECO:0000313" key="3">
    <source>
        <dbReference type="Proteomes" id="UP000799118"/>
    </source>
</evidence>
<feature type="transmembrane region" description="Helical" evidence="1">
    <location>
        <begin position="6"/>
        <end position="23"/>
    </location>
</feature>
<accession>A0A6A4H4N6</accession>
<keyword evidence="1" id="KW-0472">Membrane</keyword>
<organism evidence="2 3">
    <name type="scientific">Gymnopus androsaceus JB14</name>
    <dbReference type="NCBI Taxonomy" id="1447944"/>
    <lineage>
        <taxon>Eukaryota</taxon>
        <taxon>Fungi</taxon>
        <taxon>Dikarya</taxon>
        <taxon>Basidiomycota</taxon>
        <taxon>Agaricomycotina</taxon>
        <taxon>Agaricomycetes</taxon>
        <taxon>Agaricomycetidae</taxon>
        <taxon>Agaricales</taxon>
        <taxon>Marasmiineae</taxon>
        <taxon>Omphalotaceae</taxon>
        <taxon>Gymnopus</taxon>
    </lineage>
</organism>
<protein>
    <submittedName>
        <fullName evidence="2">Uncharacterized protein</fullName>
    </submittedName>
</protein>
<dbReference type="Proteomes" id="UP000799118">
    <property type="component" value="Unassembled WGS sequence"/>
</dbReference>
<gene>
    <name evidence="2" type="ORF">BT96DRAFT_944705</name>
</gene>
<keyword evidence="1" id="KW-0812">Transmembrane</keyword>